<organism evidence="15 16">
    <name type="scientific">Acer saccharum</name>
    <name type="common">Sugar maple</name>
    <dbReference type="NCBI Taxonomy" id="4024"/>
    <lineage>
        <taxon>Eukaryota</taxon>
        <taxon>Viridiplantae</taxon>
        <taxon>Streptophyta</taxon>
        <taxon>Embryophyta</taxon>
        <taxon>Tracheophyta</taxon>
        <taxon>Spermatophyta</taxon>
        <taxon>Magnoliopsida</taxon>
        <taxon>eudicotyledons</taxon>
        <taxon>Gunneridae</taxon>
        <taxon>Pentapetalae</taxon>
        <taxon>rosids</taxon>
        <taxon>malvids</taxon>
        <taxon>Sapindales</taxon>
        <taxon>Sapindaceae</taxon>
        <taxon>Hippocastanoideae</taxon>
        <taxon>Acereae</taxon>
        <taxon>Acer</taxon>
    </lineage>
</organism>
<evidence type="ECO:0000256" key="3">
    <source>
        <dbReference type="ARBA" id="ARBA00008526"/>
    </source>
</evidence>
<dbReference type="GO" id="GO:0140359">
    <property type="term" value="F:ABC-type transporter activity"/>
    <property type="evidence" value="ECO:0007669"/>
    <property type="project" value="InterPro"/>
</dbReference>
<dbReference type="InterPro" id="IPR003657">
    <property type="entry name" value="WRKY_dom"/>
</dbReference>
<evidence type="ECO:0000259" key="14">
    <source>
        <dbReference type="PROSITE" id="PS50893"/>
    </source>
</evidence>
<keyword evidence="10" id="KW-0539">Nucleus</keyword>
<name>A0AA39S3N3_ACESA</name>
<feature type="domain" description="ABC transporter" evidence="14">
    <location>
        <begin position="781"/>
        <end position="1024"/>
    </location>
</feature>
<keyword evidence="5 12" id="KW-1133">Transmembrane helix</keyword>
<dbReference type="GO" id="GO:0005634">
    <property type="term" value="C:nucleus"/>
    <property type="evidence" value="ECO:0007669"/>
    <property type="project" value="UniProtKB-SubCell"/>
</dbReference>
<keyword evidence="6" id="KW-0805">Transcription regulation</keyword>
<evidence type="ECO:0000256" key="8">
    <source>
        <dbReference type="ARBA" id="ARBA00023136"/>
    </source>
</evidence>
<dbReference type="SUPFAM" id="SSF52540">
    <property type="entry name" value="P-loop containing nucleoside triphosphate hydrolases"/>
    <property type="match status" value="1"/>
</dbReference>
<dbReference type="Gene3D" id="3.40.50.300">
    <property type="entry name" value="P-loop containing nucleotide triphosphate hydrolases"/>
    <property type="match status" value="1"/>
</dbReference>
<dbReference type="InterPro" id="IPR013525">
    <property type="entry name" value="ABC2_TM"/>
</dbReference>
<feature type="region of interest" description="Disordered" evidence="11">
    <location>
        <begin position="50"/>
        <end position="76"/>
    </location>
</feature>
<comment type="caution">
    <text evidence="15">The sequence shown here is derived from an EMBL/GenBank/DDBJ whole genome shotgun (WGS) entry which is preliminary data.</text>
</comment>
<feature type="transmembrane region" description="Helical" evidence="12">
    <location>
        <begin position="617"/>
        <end position="634"/>
    </location>
</feature>
<dbReference type="GO" id="GO:0016020">
    <property type="term" value="C:membrane"/>
    <property type="evidence" value="ECO:0007669"/>
    <property type="project" value="UniProtKB-SubCell"/>
</dbReference>
<proteinExistence type="inferred from homology"/>
<evidence type="ECO:0000256" key="11">
    <source>
        <dbReference type="SAM" id="MobiDB-lite"/>
    </source>
</evidence>
<keyword evidence="4 12" id="KW-0812">Transmembrane</keyword>
<feature type="transmembrane region" description="Helical" evidence="12">
    <location>
        <begin position="212"/>
        <end position="232"/>
    </location>
</feature>
<evidence type="ECO:0000256" key="1">
    <source>
        <dbReference type="ARBA" id="ARBA00004123"/>
    </source>
</evidence>
<feature type="domain" description="WRKY" evidence="13">
    <location>
        <begin position="153"/>
        <end position="204"/>
    </location>
</feature>
<dbReference type="Pfam" id="PF00005">
    <property type="entry name" value="ABC_tran"/>
    <property type="match status" value="1"/>
</dbReference>
<dbReference type="SUPFAM" id="SSF118290">
    <property type="entry name" value="WRKY DNA-binding domain"/>
    <property type="match status" value="1"/>
</dbReference>
<dbReference type="GO" id="GO:0016887">
    <property type="term" value="F:ATP hydrolysis activity"/>
    <property type="evidence" value="ECO:0007669"/>
    <property type="project" value="InterPro"/>
</dbReference>
<keyword evidence="9" id="KW-0804">Transcription</keyword>
<dbReference type="SMART" id="SM00774">
    <property type="entry name" value="WRKY"/>
    <property type="match status" value="1"/>
</dbReference>
<dbReference type="Proteomes" id="UP001168877">
    <property type="component" value="Unassembled WGS sequence"/>
</dbReference>
<evidence type="ECO:0000256" key="4">
    <source>
        <dbReference type="ARBA" id="ARBA00022692"/>
    </source>
</evidence>
<dbReference type="GO" id="GO:0043565">
    <property type="term" value="F:sequence-specific DNA binding"/>
    <property type="evidence" value="ECO:0007669"/>
    <property type="project" value="InterPro"/>
</dbReference>
<evidence type="ECO:0000256" key="12">
    <source>
        <dbReference type="SAM" id="Phobius"/>
    </source>
</evidence>
<evidence type="ECO:0000313" key="16">
    <source>
        <dbReference type="Proteomes" id="UP001168877"/>
    </source>
</evidence>
<evidence type="ECO:0000313" key="15">
    <source>
        <dbReference type="EMBL" id="KAK0583562.1"/>
    </source>
</evidence>
<evidence type="ECO:0008006" key="17">
    <source>
        <dbReference type="Google" id="ProtNLM"/>
    </source>
</evidence>
<dbReference type="PANTHER" id="PTHR19229">
    <property type="entry name" value="ATP-BINDING CASSETTE TRANSPORTER SUBFAMILY A ABCA"/>
    <property type="match status" value="1"/>
</dbReference>
<dbReference type="Pfam" id="PF03106">
    <property type="entry name" value="WRKY"/>
    <property type="match status" value="1"/>
</dbReference>
<dbReference type="GO" id="GO:0003700">
    <property type="term" value="F:DNA-binding transcription factor activity"/>
    <property type="evidence" value="ECO:0007669"/>
    <property type="project" value="InterPro"/>
</dbReference>
<dbReference type="InterPro" id="IPR027417">
    <property type="entry name" value="P-loop_NTPase"/>
</dbReference>
<feature type="transmembrane region" description="Helical" evidence="12">
    <location>
        <begin position="646"/>
        <end position="664"/>
    </location>
</feature>
<comment type="subcellular location">
    <subcellularLocation>
        <location evidence="2">Membrane</location>
        <topology evidence="2">Multi-pass membrane protein</topology>
    </subcellularLocation>
    <subcellularLocation>
        <location evidence="1">Nucleus</location>
    </subcellularLocation>
</comment>
<dbReference type="GO" id="GO:0005524">
    <property type="term" value="F:ATP binding"/>
    <property type="evidence" value="ECO:0007669"/>
    <property type="project" value="InterPro"/>
</dbReference>
<keyword evidence="8 12" id="KW-0472">Membrane</keyword>
<reference evidence="15" key="1">
    <citation type="journal article" date="2022" name="Plant J.">
        <title>Strategies of tolerance reflected in two North American maple genomes.</title>
        <authorList>
            <person name="McEvoy S.L."/>
            <person name="Sezen U.U."/>
            <person name="Trouern-Trend A."/>
            <person name="McMahon S.M."/>
            <person name="Schaberg P.G."/>
            <person name="Yang J."/>
            <person name="Wegrzyn J.L."/>
            <person name="Swenson N.G."/>
        </authorList>
    </citation>
    <scope>NUCLEOTIDE SEQUENCE</scope>
    <source>
        <strain evidence="15">NS2018</strain>
    </source>
</reference>
<dbReference type="InterPro" id="IPR017871">
    <property type="entry name" value="ABC_transporter-like_CS"/>
</dbReference>
<evidence type="ECO:0000259" key="13">
    <source>
        <dbReference type="PROSITE" id="PS50811"/>
    </source>
</evidence>
<evidence type="ECO:0000256" key="7">
    <source>
        <dbReference type="ARBA" id="ARBA00023125"/>
    </source>
</evidence>
<evidence type="ECO:0000256" key="2">
    <source>
        <dbReference type="ARBA" id="ARBA00004141"/>
    </source>
</evidence>
<evidence type="ECO:0000256" key="9">
    <source>
        <dbReference type="ARBA" id="ARBA00023163"/>
    </source>
</evidence>
<dbReference type="PANTHER" id="PTHR19229:SF154">
    <property type="entry name" value="ABC TRANSPORTER A FAMILY MEMBER 3-RELATED"/>
    <property type="match status" value="1"/>
</dbReference>
<sequence>MEGERSGSSSVANYDLQVPFSTPVVAVAAHQSIQEMGFVHFEESQVLSFLTPNNNNSHSPPPPHPHPHPHHHHETLDNTAAAPAAANTTLGFTHHTDQVRSLDHHHKAVDEENYPADSIGANNSWWRSSSSDKNKVKVKRKLREPRFCFQTRSDVDVLDDGYKWRKYGQKIVKNSLHPRSYYRCTHNNCRVKKRVERLSEDCRMKRNVGTNIRLVCFPIALCLLLFIIQTILDRVMEEMNNTSENKCGSGAVKAASCPVPNPQEWPPMLQIPEPNYRAVRTDFVKFSDLPNESCRGNGSCPATVLLTGNNHSLGQILSQNMFVSTFNVNSSGVLASDVIGSEVPLSTFPDPAFYKSPPIYRFQRQCTPNSTVPVPIRFPSINDTHELKCVQSLTLWRNSSSEINDELYKGYRKGNPEGKINEIVAAYDFLNSDANHFNVSIWYNSTYKDDTGKGPTTLVRVPRSINLASNAYLQFLKGTGTKILFEFIKEIPRTNTGRRLDISSLLGTIFFVWVVLQLFPVVLTSLVYEKQQKLRIMMKMHGLGDGPYWMISYAYFLTISSIYMLCFVVFGSVIGLKYFTFNAYSIQFVFYFIYINLQISLAFLVAALFSNVKTASVIGYIFVFGTGLLGGFLFEGFIQDSSFPRVWIVVMELYPGFALYRGLYEFGQYSFRGSYMGIDGMSWSDLSEKVNGMREVMIIMFVEWLVVLFVAYYIDQVVSSGGVKGPLFFLQNFWKNTPSLRGPSLRRQGSKVFVQTDKPDVVQEREKVEQLLLEPSTSHAIICDDIKKIYPGRDGNPEKLAVRGLSLALPPGECFGMLGPNGAGKTSFISMMIGLTKPTSGTAFVQGLDIRTDMDRIHTSMGVCPQDDLLWETLTGREHLLFYGRLKNLKGSALTQAVEESLKSLNLFHGGVADKQAGKYSGGMKRRLSVAISLIGDPKLKARYGGSYVFTMTTSADHEKEVENMVRRLSPNANKIYQISGTQKFELPKHEVRIAEVFQAVENTKSMFVVFAWGLADTTMEDVFIKVACGAQAFNVLS</sequence>
<dbReference type="PROSITE" id="PS50811">
    <property type="entry name" value="WRKY"/>
    <property type="match status" value="1"/>
</dbReference>
<dbReference type="AlphaFoldDB" id="A0AA39S3N3"/>
<feature type="transmembrane region" description="Helical" evidence="12">
    <location>
        <begin position="505"/>
        <end position="528"/>
    </location>
</feature>
<evidence type="ECO:0000256" key="10">
    <source>
        <dbReference type="ARBA" id="ARBA00023242"/>
    </source>
</evidence>
<dbReference type="PROSITE" id="PS50893">
    <property type="entry name" value="ABC_TRANSPORTER_2"/>
    <property type="match status" value="1"/>
</dbReference>
<reference evidence="15" key="2">
    <citation type="submission" date="2023-06" db="EMBL/GenBank/DDBJ databases">
        <authorList>
            <person name="Swenson N.G."/>
            <person name="Wegrzyn J.L."/>
            <person name="Mcevoy S.L."/>
        </authorList>
    </citation>
    <scope>NUCLEOTIDE SEQUENCE</scope>
    <source>
        <strain evidence="15">NS2018</strain>
        <tissue evidence="15">Leaf</tissue>
    </source>
</reference>
<feature type="transmembrane region" description="Helical" evidence="12">
    <location>
        <begin position="588"/>
        <end position="610"/>
    </location>
</feature>
<protein>
    <recommendedName>
        <fullName evidence="17">ABC transporter domain-containing protein</fullName>
    </recommendedName>
</protein>
<feature type="transmembrane region" description="Helical" evidence="12">
    <location>
        <begin position="696"/>
        <end position="714"/>
    </location>
</feature>
<dbReference type="InterPro" id="IPR003439">
    <property type="entry name" value="ABC_transporter-like_ATP-bd"/>
</dbReference>
<evidence type="ECO:0000256" key="6">
    <source>
        <dbReference type="ARBA" id="ARBA00023015"/>
    </source>
</evidence>
<feature type="transmembrane region" description="Helical" evidence="12">
    <location>
        <begin position="548"/>
        <end position="576"/>
    </location>
</feature>
<evidence type="ECO:0000256" key="5">
    <source>
        <dbReference type="ARBA" id="ARBA00022989"/>
    </source>
</evidence>
<dbReference type="Pfam" id="PF24526">
    <property type="entry name" value="ABCA12_C"/>
    <property type="match status" value="1"/>
</dbReference>
<dbReference type="InterPro" id="IPR026082">
    <property type="entry name" value="ABCA"/>
</dbReference>
<dbReference type="InterPro" id="IPR036576">
    <property type="entry name" value="WRKY_dom_sf"/>
</dbReference>
<accession>A0AA39S3N3</accession>
<dbReference type="EMBL" id="JAUESC010000384">
    <property type="protein sequence ID" value="KAK0583562.1"/>
    <property type="molecule type" value="Genomic_DNA"/>
</dbReference>
<keyword evidence="7" id="KW-0238">DNA-binding</keyword>
<comment type="similarity">
    <text evidence="3">Belongs to the ABC transporter superfamily. ABCA family. CPR flippase (TC 3.A.1.211) subfamily.</text>
</comment>
<dbReference type="Gene3D" id="2.20.25.80">
    <property type="entry name" value="WRKY domain"/>
    <property type="match status" value="1"/>
</dbReference>
<dbReference type="PROSITE" id="PS00211">
    <property type="entry name" value="ABC_TRANSPORTER_1"/>
    <property type="match status" value="1"/>
</dbReference>
<dbReference type="GO" id="GO:0005319">
    <property type="term" value="F:lipid transporter activity"/>
    <property type="evidence" value="ECO:0007669"/>
    <property type="project" value="TreeGrafter"/>
</dbReference>
<gene>
    <name evidence="15" type="ORF">LWI29_038220</name>
</gene>
<keyword evidence="16" id="KW-1185">Reference proteome</keyword>
<dbReference type="Pfam" id="PF12698">
    <property type="entry name" value="ABC2_membrane_3"/>
    <property type="match status" value="1"/>
</dbReference>